<dbReference type="Pfam" id="PF13624">
    <property type="entry name" value="SurA_N_3"/>
    <property type="match status" value="1"/>
</dbReference>
<dbReference type="Pfam" id="PF13145">
    <property type="entry name" value="Rotamase_2"/>
    <property type="match status" value="1"/>
</dbReference>
<keyword evidence="9" id="KW-0413">Isomerase</keyword>
<accession>A0A6G6Y687</accession>
<dbReference type="InterPro" id="IPR000297">
    <property type="entry name" value="PPIase_PpiC"/>
</dbReference>
<dbReference type="InterPro" id="IPR052029">
    <property type="entry name" value="PpiD_chaperone"/>
</dbReference>
<proteinExistence type="inferred from homology"/>
<evidence type="ECO:0000313" key="9">
    <source>
        <dbReference type="EMBL" id="QIG80419.1"/>
    </source>
</evidence>
<dbReference type="RefSeq" id="WP_165327426.1">
    <property type="nucleotide sequence ID" value="NZ_CP049109.1"/>
</dbReference>
<evidence type="ECO:0000256" key="2">
    <source>
        <dbReference type="ARBA" id="ARBA00022475"/>
    </source>
</evidence>
<evidence type="ECO:0000256" key="6">
    <source>
        <dbReference type="ARBA" id="ARBA00023186"/>
    </source>
</evidence>
<evidence type="ECO:0000256" key="3">
    <source>
        <dbReference type="ARBA" id="ARBA00022692"/>
    </source>
</evidence>
<evidence type="ECO:0000256" key="4">
    <source>
        <dbReference type="ARBA" id="ARBA00022989"/>
    </source>
</evidence>
<evidence type="ECO:0000313" key="10">
    <source>
        <dbReference type="Proteomes" id="UP000501568"/>
    </source>
</evidence>
<feature type="domain" description="PpiC" evidence="8">
    <location>
        <begin position="253"/>
        <end position="373"/>
    </location>
</feature>
<reference evidence="9 10" key="1">
    <citation type="submission" date="2020-02" db="EMBL/GenBank/DDBJ databases">
        <authorList>
            <person name="Zheng R.K."/>
            <person name="Sun C.M."/>
        </authorList>
    </citation>
    <scope>NUCLEOTIDE SEQUENCE [LARGE SCALE GENOMIC DNA]</scope>
    <source>
        <strain evidence="10">zrk23</strain>
    </source>
</reference>
<dbReference type="Gene3D" id="1.10.4030.10">
    <property type="entry name" value="Porin chaperone SurA, peptide-binding domain"/>
    <property type="match status" value="1"/>
</dbReference>
<keyword evidence="10" id="KW-1185">Reference proteome</keyword>
<dbReference type="GO" id="GO:0003755">
    <property type="term" value="F:peptidyl-prolyl cis-trans isomerase activity"/>
    <property type="evidence" value="ECO:0007669"/>
    <property type="project" value="InterPro"/>
</dbReference>
<keyword evidence="6" id="KW-0143">Chaperone</keyword>
<dbReference type="SUPFAM" id="SSF109998">
    <property type="entry name" value="Triger factor/SurA peptide-binding domain-like"/>
    <property type="match status" value="1"/>
</dbReference>
<dbReference type="GO" id="GO:0005886">
    <property type="term" value="C:plasma membrane"/>
    <property type="evidence" value="ECO:0007669"/>
    <property type="project" value="UniProtKB-SubCell"/>
</dbReference>
<dbReference type="PANTHER" id="PTHR47529:SF1">
    <property type="entry name" value="PERIPLASMIC CHAPERONE PPID"/>
    <property type="match status" value="1"/>
</dbReference>
<dbReference type="SUPFAM" id="SSF54534">
    <property type="entry name" value="FKBP-like"/>
    <property type="match status" value="1"/>
</dbReference>
<evidence type="ECO:0000259" key="8">
    <source>
        <dbReference type="Pfam" id="PF13145"/>
    </source>
</evidence>
<organism evidence="9 10">
    <name type="scientific">Stakelama tenebrarum</name>
    <dbReference type="NCBI Taxonomy" id="2711215"/>
    <lineage>
        <taxon>Bacteria</taxon>
        <taxon>Pseudomonadati</taxon>
        <taxon>Pseudomonadota</taxon>
        <taxon>Alphaproteobacteria</taxon>
        <taxon>Sphingomonadales</taxon>
        <taxon>Sphingomonadaceae</taxon>
        <taxon>Stakelama</taxon>
    </lineage>
</organism>
<dbReference type="EMBL" id="CP049109">
    <property type="protein sequence ID" value="QIG80419.1"/>
    <property type="molecule type" value="Genomic_DNA"/>
</dbReference>
<evidence type="ECO:0000256" key="7">
    <source>
        <dbReference type="ARBA" id="ARBA00038408"/>
    </source>
</evidence>
<dbReference type="PANTHER" id="PTHR47529">
    <property type="entry name" value="PEPTIDYL-PROLYL CIS-TRANS ISOMERASE D"/>
    <property type="match status" value="1"/>
</dbReference>
<dbReference type="InterPro" id="IPR027304">
    <property type="entry name" value="Trigger_fact/SurA_dom_sf"/>
</dbReference>
<dbReference type="Proteomes" id="UP000501568">
    <property type="component" value="Chromosome"/>
</dbReference>
<dbReference type="AlphaFoldDB" id="A0A6G6Y687"/>
<evidence type="ECO:0000256" key="1">
    <source>
        <dbReference type="ARBA" id="ARBA00004401"/>
    </source>
</evidence>
<evidence type="ECO:0000256" key="5">
    <source>
        <dbReference type="ARBA" id="ARBA00023136"/>
    </source>
</evidence>
<dbReference type="KEGG" id="spzr:G5C33_11950"/>
<name>A0A6G6Y687_9SPHN</name>
<comment type="subcellular location">
    <subcellularLocation>
        <location evidence="1">Cell membrane</location>
        <topology evidence="1">Single-pass type II membrane protein</topology>
    </subcellularLocation>
</comment>
<keyword evidence="3" id="KW-0812">Transmembrane</keyword>
<sequence length="644" mass="69395">MLRVFRNITKSRIGLIVVFIVLGIIALAFAAADITGIGGIGRGSGAVVARVGDREITEKELKDRVQIAIDNLRRRGQTVTMEQFLAAGGLERALDQIISSAAAEQFARRHGIQVSRRLIDGVIASNTAFQGPDGKFDQQTYETLLARERISEADLRADLRAGAYTDWLIGPTSNAGQAPMALAAPYAALMTEERKGAIAFIPMLAMDPGEEPTDEQVAEFYEQNKQRYTIPERRVIRYAEVSPETLEDRTRATDEEIQQAYRAAGDRFAATEKRSVDQLIVGDQESAARIAEAVKGGQSIAAAARAEGLEPRSFDSVTREALAEETSDEVAQAVFAADANSAVGPIRSPLGWQVLRVSSVEQVAARSIADVRDTLAEEVRGKKLVQALVTMRDEIGDAIADGGTFQEVLGDTGLEATSTAPLLANGRNPDEPEAEPDEALQPLLSAGFQMSADSEPQLVAIDDTHFAVITVAKIVPATPRPLDEIRDRVARDYRVDKAVAKAREVAAEVVEAVKGGKSLREALAATGERLPPPSPIDTTRARIAQMGEQIPPPVQLLFNMQPGTARLIEGNSREGYYVVHLEAIEPHDASEVPELVQGMHGSIARSIGNELAGQLIGALQRDIGVSRNADAIARVRRDLTNQGN</sequence>
<comment type="similarity">
    <text evidence="7">Belongs to the PpiD chaperone family.</text>
</comment>
<protein>
    <submittedName>
        <fullName evidence="9">Peptidylprolyl isomerase</fullName>
    </submittedName>
</protein>
<keyword evidence="2" id="KW-1003">Cell membrane</keyword>
<keyword evidence="4" id="KW-1133">Transmembrane helix</keyword>
<keyword evidence="5" id="KW-0472">Membrane</keyword>
<gene>
    <name evidence="9" type="ORF">G5C33_11950</name>
</gene>